<dbReference type="OrthoDB" id="5858743at2"/>
<comment type="caution">
    <text evidence="1">The sequence shown here is derived from an EMBL/GenBank/DDBJ whole genome shotgun (WGS) entry which is preliminary data.</text>
</comment>
<dbReference type="EMBL" id="QWLB01000055">
    <property type="protein sequence ID" value="RIH91177.1"/>
    <property type="molecule type" value="Genomic_DNA"/>
</dbReference>
<reference evidence="1 2" key="1">
    <citation type="submission" date="2018-08" db="EMBL/GenBank/DDBJ databases">
        <title>Meiothermus granaticius genome AF-68 sequencing project.</title>
        <authorList>
            <person name="Da Costa M.S."/>
            <person name="Albuquerque L."/>
            <person name="Raposo P."/>
            <person name="Froufe H.J.C."/>
            <person name="Barroso C.S."/>
            <person name="Egas C."/>
        </authorList>
    </citation>
    <scope>NUCLEOTIDE SEQUENCE [LARGE SCALE GENOMIC DNA]</scope>
    <source>
        <strain evidence="1 2">AF-68</strain>
    </source>
</reference>
<sequence>MFSDPATLEILKHCPSLRPYSGRGMYGQQCPALAVDDVPSGIQELFESAREHLSADQALDGLQGLVADFRTDALGYRSVMYWPQMDWSDLEPQEEEAA</sequence>
<protein>
    <submittedName>
        <fullName evidence="1">Uncharacterized protein</fullName>
    </submittedName>
</protein>
<dbReference type="Proteomes" id="UP000266178">
    <property type="component" value="Unassembled WGS sequence"/>
</dbReference>
<evidence type="ECO:0000313" key="2">
    <source>
        <dbReference type="Proteomes" id="UP000266178"/>
    </source>
</evidence>
<organism evidence="1 2">
    <name type="scientific">Meiothermus granaticius NBRC 107808</name>
    <dbReference type="NCBI Taxonomy" id="1227551"/>
    <lineage>
        <taxon>Bacteria</taxon>
        <taxon>Thermotogati</taxon>
        <taxon>Deinococcota</taxon>
        <taxon>Deinococci</taxon>
        <taxon>Thermales</taxon>
        <taxon>Thermaceae</taxon>
        <taxon>Meiothermus</taxon>
    </lineage>
</organism>
<keyword evidence="2" id="KW-1185">Reference proteome</keyword>
<name>A0A399F357_9DEIN</name>
<evidence type="ECO:0000313" key="1">
    <source>
        <dbReference type="EMBL" id="RIH91177.1"/>
    </source>
</evidence>
<accession>A0A399F357</accession>
<proteinExistence type="predicted"/>
<dbReference type="AlphaFoldDB" id="A0A399F357"/>
<dbReference type="RefSeq" id="WP_119358397.1">
    <property type="nucleotide sequence ID" value="NZ_BJXM01000029.1"/>
</dbReference>
<gene>
    <name evidence="1" type="ORF">Mgrana_02961</name>
</gene>